<keyword evidence="2" id="KW-0812">Transmembrane</keyword>
<keyword evidence="4" id="KW-0808">Transferase</keyword>
<organism evidence="4 5">
    <name type="scientific">Eiseniibacteriota bacterium</name>
    <dbReference type="NCBI Taxonomy" id="2212470"/>
    <lineage>
        <taxon>Bacteria</taxon>
        <taxon>Candidatus Eiseniibacteriota</taxon>
    </lineage>
</organism>
<comment type="similarity">
    <text evidence="1">Belongs to the bacterial sugar transferase family.</text>
</comment>
<gene>
    <name evidence="4" type="ORF">KJ970_06865</name>
</gene>
<dbReference type="InterPro" id="IPR003362">
    <property type="entry name" value="Bact_transf"/>
</dbReference>
<keyword evidence="2" id="KW-1133">Transmembrane helix</keyword>
<evidence type="ECO:0000256" key="2">
    <source>
        <dbReference type="SAM" id="Phobius"/>
    </source>
</evidence>
<accession>A0A948RTC3</accession>
<dbReference type="Pfam" id="PF02397">
    <property type="entry name" value="Bac_transf"/>
    <property type="match status" value="1"/>
</dbReference>
<dbReference type="EMBL" id="JAHJDP010000032">
    <property type="protein sequence ID" value="MBU2690635.1"/>
    <property type="molecule type" value="Genomic_DNA"/>
</dbReference>
<dbReference type="AlphaFoldDB" id="A0A948RTC3"/>
<evidence type="ECO:0000259" key="3">
    <source>
        <dbReference type="Pfam" id="PF02397"/>
    </source>
</evidence>
<keyword evidence="2" id="KW-0472">Membrane</keyword>
<evidence type="ECO:0000256" key="1">
    <source>
        <dbReference type="ARBA" id="ARBA00006464"/>
    </source>
</evidence>
<dbReference type="PANTHER" id="PTHR30576:SF10">
    <property type="entry name" value="SLL5057 PROTEIN"/>
    <property type="match status" value="1"/>
</dbReference>
<dbReference type="PANTHER" id="PTHR30576">
    <property type="entry name" value="COLANIC BIOSYNTHESIS UDP-GLUCOSE LIPID CARRIER TRANSFERASE"/>
    <property type="match status" value="1"/>
</dbReference>
<proteinExistence type="inferred from homology"/>
<dbReference type="GO" id="GO:0016780">
    <property type="term" value="F:phosphotransferase activity, for other substituted phosphate groups"/>
    <property type="evidence" value="ECO:0007669"/>
    <property type="project" value="TreeGrafter"/>
</dbReference>
<dbReference type="Proteomes" id="UP000777784">
    <property type="component" value="Unassembled WGS sequence"/>
</dbReference>
<protein>
    <submittedName>
        <fullName evidence="4">Sugar transferase</fullName>
    </submittedName>
</protein>
<evidence type="ECO:0000313" key="4">
    <source>
        <dbReference type="EMBL" id="MBU2690635.1"/>
    </source>
</evidence>
<name>A0A948RTC3_UNCEI</name>
<evidence type="ECO:0000313" key="5">
    <source>
        <dbReference type="Proteomes" id="UP000777784"/>
    </source>
</evidence>
<feature type="domain" description="Bacterial sugar transferase" evidence="3">
    <location>
        <begin position="5"/>
        <end position="192"/>
    </location>
</feature>
<feature type="transmembrane region" description="Helical" evidence="2">
    <location>
        <begin position="7"/>
        <end position="31"/>
    </location>
</feature>
<sequence length="198" mass="22534">MAFGKRLFDLVITIPAIIILLPLFLVLAILIRVDTPGPVIYTSRRVGEGGRIFNFFKFRSMVVGAEGYRDRLQELNEVDGPVFKIANDPRTTRFGRFLRRTSLDELPQMFNVLLGDMTLVGPRPPIPDEVVQYLPWQRARLSVRPGITCLWQISGRSQLGFDEWMRLDLKYVEGISLGLDIKILLQTIPAVLSREGAY</sequence>
<reference evidence="4" key="1">
    <citation type="submission" date="2021-05" db="EMBL/GenBank/DDBJ databases">
        <title>Energy efficiency and biological interactions define the core microbiome of deep oligotrophic groundwater.</title>
        <authorList>
            <person name="Mehrshad M."/>
            <person name="Lopez-Fernandez M."/>
            <person name="Bell E."/>
            <person name="Bernier-Latmani R."/>
            <person name="Bertilsson S."/>
            <person name="Dopson M."/>
        </authorList>
    </citation>
    <scope>NUCLEOTIDE SEQUENCE</scope>
    <source>
        <strain evidence="4">Modern_marine.mb.64</strain>
    </source>
</reference>
<comment type="caution">
    <text evidence="4">The sequence shown here is derived from an EMBL/GenBank/DDBJ whole genome shotgun (WGS) entry which is preliminary data.</text>
</comment>